<evidence type="ECO:0000259" key="2">
    <source>
        <dbReference type="Pfam" id="PF07727"/>
    </source>
</evidence>
<evidence type="ECO:0000313" key="3">
    <source>
        <dbReference type="EMBL" id="GJT36841.1"/>
    </source>
</evidence>
<sequence>MNYKPVVIGNQSNGNAGTKACDDAGKASMETVPSKDYILLPLWPADPLLSQSPKSSPDDGFKPLGDDEKKITKEPGKLGGDSSKDSECSDQEKEDNVNSTNNINVASINKVNAVGAKTSIELPNDQNMHELEDIIYLDDDGDVGVEDDMNNLDTFMPVNPIPTTRIYKDHPVEQINRYLNSTPQTRRMTKNLEEHEEPKKDKRGIGIKNKARLVAQGYTQEEGINYDEVFFLVARIKAIRLFLAYASFKDFVVYQMDVNSAFLYGKIEEEVYVCQPPGFNDPDFPDRVTKGRKNLWTASKCLELVKQKEDGIFIIQDKYVTEILKKFGFTDVKTLSTHMETQKPLLKDEDGEEVDLCMCNDTMSTQKSQVSCCEKNFLEYADSVMLGGKDLDGSLTTGGINLLLLEKVNAARHKLTTAVES</sequence>
<dbReference type="EMBL" id="BQNB010015174">
    <property type="protein sequence ID" value="GJT36841.1"/>
    <property type="molecule type" value="Genomic_DNA"/>
</dbReference>
<dbReference type="Proteomes" id="UP001151760">
    <property type="component" value="Unassembled WGS sequence"/>
</dbReference>
<evidence type="ECO:0000313" key="4">
    <source>
        <dbReference type="Proteomes" id="UP001151760"/>
    </source>
</evidence>
<reference evidence="3" key="2">
    <citation type="submission" date="2022-01" db="EMBL/GenBank/DDBJ databases">
        <authorList>
            <person name="Yamashiro T."/>
            <person name="Shiraishi A."/>
            <person name="Satake H."/>
            <person name="Nakayama K."/>
        </authorList>
    </citation>
    <scope>NUCLEOTIDE SEQUENCE</scope>
</reference>
<feature type="compositionally biased region" description="Basic and acidic residues" evidence="1">
    <location>
        <begin position="56"/>
        <end position="96"/>
    </location>
</feature>
<name>A0ABQ5DEZ5_9ASTR</name>
<keyword evidence="4" id="KW-1185">Reference proteome</keyword>
<reference evidence="3" key="1">
    <citation type="journal article" date="2022" name="Int. J. Mol. Sci.">
        <title>Draft Genome of Tanacetum Coccineum: Genomic Comparison of Closely Related Tanacetum-Family Plants.</title>
        <authorList>
            <person name="Yamashiro T."/>
            <person name="Shiraishi A."/>
            <person name="Nakayama K."/>
            <person name="Satake H."/>
        </authorList>
    </citation>
    <scope>NUCLEOTIDE SEQUENCE</scope>
</reference>
<comment type="caution">
    <text evidence="3">The sequence shown here is derived from an EMBL/GenBank/DDBJ whole genome shotgun (WGS) entry which is preliminary data.</text>
</comment>
<accession>A0ABQ5DEZ5</accession>
<feature type="region of interest" description="Disordered" evidence="1">
    <location>
        <begin position="46"/>
        <end position="101"/>
    </location>
</feature>
<protein>
    <submittedName>
        <fullName evidence="3">Ribonuclease H-like domain-containing protein</fullName>
    </submittedName>
</protein>
<proteinExistence type="predicted"/>
<dbReference type="Pfam" id="PF07727">
    <property type="entry name" value="RVT_2"/>
    <property type="match status" value="1"/>
</dbReference>
<organism evidence="3 4">
    <name type="scientific">Tanacetum coccineum</name>
    <dbReference type="NCBI Taxonomy" id="301880"/>
    <lineage>
        <taxon>Eukaryota</taxon>
        <taxon>Viridiplantae</taxon>
        <taxon>Streptophyta</taxon>
        <taxon>Embryophyta</taxon>
        <taxon>Tracheophyta</taxon>
        <taxon>Spermatophyta</taxon>
        <taxon>Magnoliopsida</taxon>
        <taxon>eudicotyledons</taxon>
        <taxon>Gunneridae</taxon>
        <taxon>Pentapetalae</taxon>
        <taxon>asterids</taxon>
        <taxon>campanulids</taxon>
        <taxon>Asterales</taxon>
        <taxon>Asteraceae</taxon>
        <taxon>Asteroideae</taxon>
        <taxon>Anthemideae</taxon>
        <taxon>Anthemidinae</taxon>
        <taxon>Tanacetum</taxon>
    </lineage>
</organism>
<feature type="region of interest" description="Disordered" evidence="1">
    <location>
        <begin position="1"/>
        <end position="23"/>
    </location>
</feature>
<evidence type="ECO:0000256" key="1">
    <source>
        <dbReference type="SAM" id="MobiDB-lite"/>
    </source>
</evidence>
<feature type="domain" description="Reverse transcriptase Ty1/copia-type" evidence="2">
    <location>
        <begin position="199"/>
        <end position="296"/>
    </location>
</feature>
<gene>
    <name evidence="3" type="ORF">Tco_0936706</name>
</gene>
<dbReference type="InterPro" id="IPR013103">
    <property type="entry name" value="RVT_2"/>
</dbReference>